<evidence type="ECO:0000256" key="9">
    <source>
        <dbReference type="ARBA" id="ARBA00023004"/>
    </source>
</evidence>
<dbReference type="Gene3D" id="3.40.470.10">
    <property type="entry name" value="Uracil-DNA glycosylase-like domain"/>
    <property type="match status" value="1"/>
</dbReference>
<dbReference type="Pfam" id="PF03167">
    <property type="entry name" value="UDG"/>
    <property type="match status" value="1"/>
</dbReference>
<name>A0AAU9EKE6_9BACT</name>
<dbReference type="GO" id="GO:0046872">
    <property type="term" value="F:metal ion binding"/>
    <property type="evidence" value="ECO:0007669"/>
    <property type="project" value="UniProtKB-KW"/>
</dbReference>
<dbReference type="InterPro" id="IPR036895">
    <property type="entry name" value="Uracil-DNA_glycosylase-like_sf"/>
</dbReference>
<reference evidence="14" key="1">
    <citation type="journal article" date="2023" name="Arch. Microbiol.">
        <title>Desulfoferula mesophilus gen. nov. sp. nov., a mesophilic sulfate-reducing bacterium isolated from a brackish lake sediment.</title>
        <authorList>
            <person name="Watanabe T."/>
            <person name="Yabe T."/>
            <person name="Tsuji J.M."/>
            <person name="Fukui M."/>
        </authorList>
    </citation>
    <scope>NUCLEOTIDE SEQUENCE [LARGE SCALE GENOMIC DNA]</scope>
    <source>
        <strain evidence="14">12FAK</strain>
    </source>
</reference>
<dbReference type="SMART" id="SM00987">
    <property type="entry name" value="UreE_C"/>
    <property type="match status" value="1"/>
</dbReference>
<dbReference type="SMART" id="SM00986">
    <property type="entry name" value="UDG"/>
    <property type="match status" value="1"/>
</dbReference>
<keyword evidence="9" id="KW-0408">Iron</keyword>
<protein>
    <recommendedName>
        <fullName evidence="4">Type-4 uracil-DNA glycosylase</fullName>
        <ecNumber evidence="3">3.2.2.27</ecNumber>
    </recommendedName>
</protein>
<sequence>MAGSREDLAQLMDAVMPAAPTPRFTSLAQVRQWMGECTRCSLSRGRNKIVFGSGPEDARIMFIGEGPGAQEDRQGLPFVGPAGKLLDAMLAAVGLRREQVYIANIVKCRPPGNRDPQTEEVAACRPFLEAQVKVIAPAAICTLGRPAAHALLGSDAPMGRLRGQWSRALGVPVLPTYHPAYLLRTPEAKALAYADLKALVKGPTP</sequence>
<keyword evidence="7" id="KW-0227">DNA damage</keyword>
<keyword evidence="8" id="KW-0378">Hydrolase</keyword>
<dbReference type="InterPro" id="IPR005122">
    <property type="entry name" value="Uracil-DNA_glycosylase-like"/>
</dbReference>
<dbReference type="Proteomes" id="UP001366166">
    <property type="component" value="Chromosome"/>
</dbReference>
<proteinExistence type="inferred from homology"/>
<dbReference type="GO" id="GO:0004844">
    <property type="term" value="F:uracil DNA N-glycosylase activity"/>
    <property type="evidence" value="ECO:0007669"/>
    <property type="project" value="UniProtKB-EC"/>
</dbReference>
<organism evidence="13 14">
    <name type="scientific">Desulfoferula mesophila</name>
    <dbReference type="NCBI Taxonomy" id="3058419"/>
    <lineage>
        <taxon>Bacteria</taxon>
        <taxon>Pseudomonadati</taxon>
        <taxon>Thermodesulfobacteriota</taxon>
        <taxon>Desulfarculia</taxon>
        <taxon>Desulfarculales</taxon>
        <taxon>Desulfarculaceae</taxon>
        <taxon>Desulfoferula</taxon>
    </lineage>
</organism>
<feature type="domain" description="Uracil-DNA glycosylase-like" evidence="12">
    <location>
        <begin position="51"/>
        <end position="197"/>
    </location>
</feature>
<evidence type="ECO:0000256" key="7">
    <source>
        <dbReference type="ARBA" id="ARBA00022763"/>
    </source>
</evidence>
<dbReference type="NCBIfam" id="TIGR00758">
    <property type="entry name" value="UDG_fam4"/>
    <property type="match status" value="1"/>
</dbReference>
<dbReference type="KEGG" id="dmp:FAK_27250"/>
<dbReference type="InterPro" id="IPR005273">
    <property type="entry name" value="Ura-DNA_glyco_family4"/>
</dbReference>
<dbReference type="CDD" id="cd10030">
    <property type="entry name" value="UDG-F4_TTUDGA_SPO1dp_like"/>
    <property type="match status" value="1"/>
</dbReference>
<evidence type="ECO:0000256" key="6">
    <source>
        <dbReference type="ARBA" id="ARBA00022723"/>
    </source>
</evidence>
<dbReference type="InterPro" id="IPR051536">
    <property type="entry name" value="UDG_Type-4/5"/>
</dbReference>
<comment type="similarity">
    <text evidence="2">Belongs to the uracil-DNA glycosylase (UDG) superfamily. Type 4 (UDGa) family.</text>
</comment>
<keyword evidence="11" id="KW-0234">DNA repair</keyword>
<keyword evidence="10" id="KW-0411">Iron-sulfur</keyword>
<dbReference type="EC" id="3.2.2.27" evidence="3"/>
<evidence type="ECO:0000256" key="10">
    <source>
        <dbReference type="ARBA" id="ARBA00023014"/>
    </source>
</evidence>
<dbReference type="GO" id="GO:0051539">
    <property type="term" value="F:4 iron, 4 sulfur cluster binding"/>
    <property type="evidence" value="ECO:0007669"/>
    <property type="project" value="UniProtKB-KW"/>
</dbReference>
<dbReference type="AlphaFoldDB" id="A0AAU9EKE6"/>
<dbReference type="SUPFAM" id="SSF52141">
    <property type="entry name" value="Uracil-DNA glycosylase-like"/>
    <property type="match status" value="1"/>
</dbReference>
<accession>A0AAU9EKE6</accession>
<evidence type="ECO:0000313" key="14">
    <source>
        <dbReference type="Proteomes" id="UP001366166"/>
    </source>
</evidence>
<evidence type="ECO:0000313" key="13">
    <source>
        <dbReference type="EMBL" id="BEQ15659.1"/>
    </source>
</evidence>
<keyword evidence="6" id="KW-0479">Metal-binding</keyword>
<evidence type="ECO:0000256" key="8">
    <source>
        <dbReference type="ARBA" id="ARBA00022801"/>
    </source>
</evidence>
<dbReference type="GO" id="GO:0006281">
    <property type="term" value="P:DNA repair"/>
    <property type="evidence" value="ECO:0007669"/>
    <property type="project" value="UniProtKB-KW"/>
</dbReference>
<evidence type="ECO:0000256" key="11">
    <source>
        <dbReference type="ARBA" id="ARBA00023204"/>
    </source>
</evidence>
<evidence type="ECO:0000256" key="2">
    <source>
        <dbReference type="ARBA" id="ARBA00006521"/>
    </source>
</evidence>
<evidence type="ECO:0000256" key="5">
    <source>
        <dbReference type="ARBA" id="ARBA00022485"/>
    </source>
</evidence>
<dbReference type="PANTHER" id="PTHR33693:SF1">
    <property type="entry name" value="TYPE-4 URACIL-DNA GLYCOSYLASE"/>
    <property type="match status" value="1"/>
</dbReference>
<evidence type="ECO:0000259" key="12">
    <source>
        <dbReference type="SMART" id="SM00986"/>
    </source>
</evidence>
<gene>
    <name evidence="13" type="ORF">FAK_27250</name>
</gene>
<dbReference type="EMBL" id="AP028679">
    <property type="protein sequence ID" value="BEQ15659.1"/>
    <property type="molecule type" value="Genomic_DNA"/>
</dbReference>
<keyword evidence="14" id="KW-1185">Reference proteome</keyword>
<comment type="catalytic activity">
    <reaction evidence="1">
        <text>Hydrolyzes single-stranded DNA or mismatched double-stranded DNA and polynucleotides, releasing free uracil.</text>
        <dbReference type="EC" id="3.2.2.27"/>
    </reaction>
</comment>
<evidence type="ECO:0000256" key="4">
    <source>
        <dbReference type="ARBA" id="ARBA00019403"/>
    </source>
</evidence>
<keyword evidence="5" id="KW-0004">4Fe-4S</keyword>
<dbReference type="PANTHER" id="PTHR33693">
    <property type="entry name" value="TYPE-5 URACIL-DNA GLYCOSYLASE"/>
    <property type="match status" value="1"/>
</dbReference>
<evidence type="ECO:0000256" key="1">
    <source>
        <dbReference type="ARBA" id="ARBA00001400"/>
    </source>
</evidence>
<evidence type="ECO:0000256" key="3">
    <source>
        <dbReference type="ARBA" id="ARBA00012030"/>
    </source>
</evidence>